<evidence type="ECO:0000256" key="5">
    <source>
        <dbReference type="ARBA" id="ARBA00022737"/>
    </source>
</evidence>
<name>A0A1X7UL66_AMPQE</name>
<evidence type="ECO:0000259" key="13">
    <source>
        <dbReference type="PROSITE" id="PS50279"/>
    </source>
</evidence>
<evidence type="ECO:0000256" key="8">
    <source>
        <dbReference type="PROSITE-ProRule" id="PRU00076"/>
    </source>
</evidence>
<dbReference type="SMART" id="SM00131">
    <property type="entry name" value="KU"/>
    <property type="match status" value="4"/>
</dbReference>
<evidence type="ECO:0000256" key="7">
    <source>
        <dbReference type="ARBA" id="ARBA00023180"/>
    </source>
</evidence>
<dbReference type="SUPFAM" id="SSF48726">
    <property type="entry name" value="Immunoglobulin"/>
    <property type="match status" value="2"/>
</dbReference>
<dbReference type="FunFam" id="2.10.25.10:FF:000038">
    <property type="entry name" value="Fibrillin 2"/>
    <property type="match status" value="1"/>
</dbReference>
<feature type="signal peptide" evidence="11">
    <location>
        <begin position="1"/>
        <end position="18"/>
    </location>
</feature>
<keyword evidence="4 11" id="KW-0732">Signal</keyword>
<dbReference type="SMART" id="SM01411">
    <property type="entry name" value="Ephrin_rec_like"/>
    <property type="match status" value="2"/>
</dbReference>
<dbReference type="PRINTS" id="PR00759">
    <property type="entry name" value="BASICPTASE"/>
</dbReference>
<sequence>MALALYFLFILLFFKAYGENSAQSAASNFYFGFMNGSGNSGNGGFAFVVTNLSNVSYNISFEYTGNTIRGNVSKGSSPILADLRFGSFVEVSSNTFEDRFKSFHVQSDKPISVTVIDGDDVSSEFLVLPCHEYTGINRYEYYTVSTSSYSNTTFSEALIIGCRDGTNVTITPSADLFLPIDAQLDGSRDTLVIAGSSHTLVLHEGQTLLMGSRGGADISGTHIKSDKPVTVITGHECGSTPNMIANNACFYMHLQVPPTVTWGKKFILSDFTSIYDNVNFDYTEYVKLITSQDDTMVTTDCNGTTSSIKYHKSGAVGTYEFNILTGNFCYIAANKPILVVQFPHHRSYTTMVLVPPVEQYLQRVDFDLNYHTYSKFVIIATPEGFSPSAILFNKVSLTNWTTIYDSSGNILGYGTVIEMYRGSDRYRIPSSNSVIHTGSNGKLSVLVQKTYYYNYQYLLGHSPVLSLQSSVICNFSCNNGECIANNLCQCLDGWAGDYCDQVLCEPECSNGYCIQVNTCVCDSGWTGDRCRLDIDECQLSNVCNQTCINTQGSYYCSCEFGYQLTSDNYTCEDIDECESSNHSCTHFCVNTPGSYACSCRNGYNIQKNGSCADINECINDICPDKSTCVNKFGSYECNCATGYKMNSTGLCRDIDECSDNTHICSQHCINTEGSYNCSCSNGFMQRFKYFCFDVNECSNSNLHNCTGNEVCQNTVGSFLCQCKDGFTRSSNGLNCKLQPCHEILQDPINGMVTCPSGNETNDTCYYSCDIGYDLNGGSVQRTCQSNGRWSGRPPSCYPVSCPLLLPPENGYLQLPCPNVYQSLCIIRCFDGYTFETNPCSTNQCLHDGVCLLADNANGFVCNCTGTLYEGESVPFIITSEKPSSFFANYSEIKPGCSHINIKICSNINDIKLTSSCDWTNRSDSPQTRVTKGIVIIQYDSMEIPLSLAGIETTDSVINSSLPARRSSNNPTCNVTPINTSVHCYQYIPSAEDFSEFVKRQSLAVTFLSSIRRTIFPNWLSLDITEDSNALNKLTQDGIKSIKFISNYVSKGWELNFRSATLFGIPQDFKLINLTATGQYSFGMTNVDLSFIGIIRYKYITNKSEANIALLEGDSTLTVVSEIAGSVEKLELKERATNISIYYQSHNIASCAPKGPSNGASFKLSYVPQRDQQFYLNILKLPTQIGIYQCPVDVFLSLDSNQDMNGLSFYSDCLDVSFDTLLFTGLVHRLYIPMSNDTLCIKPTDFSSLFSMIDFGLIIHSFMINASHVSYNNFIQLLPGNDVYNTALSLGFSRHTANKVGLLHSVKMTIFDTSFVTQAILNNSQLSFIATINISNSHFYMSHIHGLANINRQWKNLIVNVTGFFMNKSGLFMNELERSVVEEIRRLGIAANVRKTEADKQLANAVARLVGARNQLMLARESVTNSTLKLNETMDSLQRARNQLREAEMNVTSATSEVKEAEEAINIVCQRITCPLECKNASRKRTVYEDTYYTAEGTCDSVCNSTIRVRVSPYFEPYISWQYIVCCWDVEVPCGIQSLCETKVCSPVCKFLNSTRPVFNYMLQDIQIPCKVPCPVRQYNTTIERTEEFIDPCGKRVPNLNCTQTSSACDSEREASLRALNKKRRDLVAPLQERNRARNYVLLLEVRENEVANELVLAQESLKSAETFYRASVIYKNAVEASYNTTLELIRNDQNLYNLIQVYGTKVFNITNITFSVSISEINNPSVFPITIGYSIPGESDLQLIYVYQFGQNYSSQKQYIVNDIIDNIFNLPRRRRRQMEGLGESGREQFEIRCSQLNSIDKFVQYMINTLDEVELKGMTIQKNLLDVIVSINMTLNATSISNVSITGNFTSLKVLYGLTDEDIEQSRQEVSNMDDEVFNSVQSSYKTLQSEALMVLNSLNVTLLMQWRSGIESLLQGNGTVAGKPCSGLVDCILVSNSALDSLISFAPSNTSSVLLQHLPSASQLFLQLATDELLSFSEVRDKLAPMNSIIQEMISNGYWCSTPPVIISHPVAKINVQIGTELVLNCAGNSSLPIIYQWKKDGVALPNTNSHKLMLGNMQVFDEGNYSCEVTNNVGSLQSTNSSVHIFILPQFFQVPSSVITYLGDGNGAYFTCNATSRPDPGWKWYHRSAVNRPWREIIGEETNELLIRNPSSSDKGEYRCLAYNDFGNLSSNPVSLRLISVTAKVLAYNIDISMKELNNTELLMTNISVEDQIRSQFKDAVLFGNVTLSQISMREVLIDELLVSFKLIGHNVTTISAADTTPLQVIVANLATSTQELDRVRDELKTYLEKSENFKLEYKDSKYQYSANSFDLDMPEIQCPPGQELYSNRFLCSDCLEGQEQIMKTESRFTIGRVITERVPRCSPCPLNTYQNIGGSGQCKPCPINHITFITGAVSVEQCIELCSVNHYSPNGLMPCRPCLIGTYQPQTGQIECLPCFSEVDDPLCSKNPCEQPMVIGSCSEKQLKFYYDKSSQQCQPFIYSGCDGSENNFNSLNECSQKCGCPQNESIITECDADPCLSSSCLSAPTAQCFSDNCSNCTSRYYYNDQEVTDTCSCNNGLVPVSCSSPCLPTCQIPEPVCSPSLSCIPGCGCPDDTVYDQTKQTCVTPLSCDTCSLPPNPGTCHGIFPRWFYNASSERCELFNYGGCAGNNNRFTSLQECIQSCGCGSNDVSVTCTSDLCETSSCEAHSNSVCEVDSCSNCTVKHYVGLKEVTNQCDICALPPDSGNCNGSFNRWYFNKASGHCELFAYGGCHGNGNNFKSLNTCLQKCASGDKLCDESVTSVECYSDPCVTTHCPNYDNAVCIPNHCGECSAHYYNSTGHDITMMCSDCPPEQPAAKCLINLCDHKTCPNLPPTQCLLDVCGECKARYLWNNVDVTEFCMTCPAQGQIFKDCGGSCERTCSDILSQKPFVCSKHYCIPGCACPAGQVLDEGNNKCVYPEQCPCQRSCDPMPENCTRIYYDNCNCPLCRDCPITGQEYNEVSAYCPKTCSNPHLLCAGEGQPGCSCPLGQVIDEMNNRCVQLKDCPKPDPCTLAPERGPCTASITRYHYNVTSQTCEQFSYGGCFPNENNFFTKHDCEEKCSDCYPVCTPEYCAIKRGGTCSVPSSPPGSTQGCPGGCAISNCGACYYSYNDLPFPPLPGSCPSVCPFVNGQVDESCMARWGRCVQRSYFNIYKSVSEREQFKENFRCWSHQCTN</sequence>
<dbReference type="STRING" id="400682.A0A1X7UL66"/>
<dbReference type="Pfam" id="PF13927">
    <property type="entry name" value="Ig_3"/>
    <property type="match status" value="2"/>
</dbReference>
<dbReference type="GO" id="GO:0005509">
    <property type="term" value="F:calcium ion binding"/>
    <property type="evidence" value="ECO:0007669"/>
    <property type="project" value="InterPro"/>
</dbReference>
<keyword evidence="10" id="KW-0175">Coiled coil</keyword>
<dbReference type="SMART" id="SM00032">
    <property type="entry name" value="CCP"/>
    <property type="match status" value="1"/>
</dbReference>
<dbReference type="Pfam" id="PF07645">
    <property type="entry name" value="EGF_CA"/>
    <property type="match status" value="5"/>
</dbReference>
<dbReference type="PANTHER" id="PTHR47333">
    <property type="entry name" value="VON WILLEBRAND FACTOR C AND EGF DOMAIN-CONTAINING PROTEIN"/>
    <property type="match status" value="1"/>
</dbReference>
<dbReference type="SUPFAM" id="SSF57196">
    <property type="entry name" value="EGF/Laminin"/>
    <property type="match status" value="2"/>
</dbReference>
<feature type="domain" description="EGF-like" evidence="12">
    <location>
        <begin position="835"/>
        <end position="871"/>
    </location>
</feature>
<evidence type="ECO:0000313" key="16">
    <source>
        <dbReference type="EnsemblMetazoa" id="Aqu2.1.28177_001"/>
    </source>
</evidence>
<dbReference type="InterPro" id="IPR020901">
    <property type="entry name" value="Prtase_inh_Kunz-CS"/>
</dbReference>
<dbReference type="InterPro" id="IPR000436">
    <property type="entry name" value="Sushi_SCR_CCP_dom"/>
</dbReference>
<evidence type="ECO:0000259" key="12">
    <source>
        <dbReference type="PROSITE" id="PS50026"/>
    </source>
</evidence>
<dbReference type="SMART" id="SM00408">
    <property type="entry name" value="IGc2"/>
    <property type="match status" value="2"/>
</dbReference>
<reference evidence="16" key="1">
    <citation type="submission" date="2017-05" db="UniProtKB">
        <authorList>
            <consortium name="EnsemblMetazoa"/>
        </authorList>
    </citation>
    <scope>IDENTIFICATION</scope>
</reference>
<dbReference type="PROSITE" id="PS00010">
    <property type="entry name" value="ASX_HYDROXYL"/>
    <property type="match status" value="3"/>
</dbReference>
<evidence type="ECO:0000256" key="11">
    <source>
        <dbReference type="SAM" id="SignalP"/>
    </source>
</evidence>
<feature type="domain" description="Ig-like" evidence="14">
    <location>
        <begin position="2006"/>
        <end position="2087"/>
    </location>
</feature>
<feature type="domain" description="BPTI/Kunitz inhibitor" evidence="13">
    <location>
        <begin position="3033"/>
        <end position="3083"/>
    </location>
</feature>
<dbReference type="InterPro" id="IPR000742">
    <property type="entry name" value="EGF"/>
</dbReference>
<dbReference type="InterPro" id="IPR001881">
    <property type="entry name" value="EGF-like_Ca-bd_dom"/>
</dbReference>
<dbReference type="Pfam" id="PF00014">
    <property type="entry name" value="Kunitz_BPTI"/>
    <property type="match status" value="4"/>
</dbReference>
<dbReference type="InterPro" id="IPR013783">
    <property type="entry name" value="Ig-like_fold"/>
</dbReference>
<feature type="chain" id="PRO_5012620715" evidence="11">
    <location>
        <begin position="19"/>
        <end position="3197"/>
    </location>
</feature>
<evidence type="ECO:0000256" key="2">
    <source>
        <dbReference type="ARBA" id="ARBA00022525"/>
    </source>
</evidence>
<dbReference type="SMART" id="SM00179">
    <property type="entry name" value="EGF_CA"/>
    <property type="match status" value="5"/>
</dbReference>
<evidence type="ECO:0000256" key="1">
    <source>
        <dbReference type="ARBA" id="ARBA00004613"/>
    </source>
</evidence>
<protein>
    <submittedName>
        <fullName evidence="16">Uncharacterized protein</fullName>
    </submittedName>
</protein>
<dbReference type="SUPFAM" id="SSF57535">
    <property type="entry name" value="Complement control module/SCR domain"/>
    <property type="match status" value="1"/>
</dbReference>
<comment type="caution">
    <text evidence="8">Lacks conserved residue(s) required for the propagation of feature annotation.</text>
</comment>
<dbReference type="InterPro" id="IPR000152">
    <property type="entry name" value="EGF-type_Asp/Asn_hydroxyl_site"/>
</dbReference>
<dbReference type="InterPro" id="IPR035976">
    <property type="entry name" value="Sushi/SCR/CCP_sf"/>
</dbReference>
<dbReference type="InterPro" id="IPR036084">
    <property type="entry name" value="Ser_inhib-like_sf"/>
</dbReference>
<dbReference type="InterPro" id="IPR049883">
    <property type="entry name" value="NOTCH1_EGF-like"/>
</dbReference>
<dbReference type="PROSITE" id="PS00280">
    <property type="entry name" value="BPTI_KUNITZ_1"/>
    <property type="match status" value="4"/>
</dbReference>
<dbReference type="FunFam" id="2.10.25.10:FF:000014">
    <property type="entry name" value="Latent-transforming growth factor beta-binding protein 3"/>
    <property type="match status" value="1"/>
</dbReference>
<dbReference type="InterPro" id="IPR002223">
    <property type="entry name" value="Kunitz_BPTI"/>
</dbReference>
<accession>A0A1X7UL66</accession>
<dbReference type="InterPro" id="IPR003599">
    <property type="entry name" value="Ig_sub"/>
</dbReference>
<evidence type="ECO:0000256" key="6">
    <source>
        <dbReference type="ARBA" id="ARBA00023157"/>
    </source>
</evidence>
<feature type="disulfide bond" evidence="9">
    <location>
        <begin position="740"/>
        <end position="783"/>
    </location>
</feature>
<dbReference type="InterPro" id="IPR036179">
    <property type="entry name" value="Ig-like_dom_sf"/>
</dbReference>
<feature type="disulfide bond" evidence="8">
    <location>
        <begin position="844"/>
        <end position="861"/>
    </location>
</feature>
<keyword evidence="6 8" id="KW-1015">Disulfide bond</keyword>
<dbReference type="InterPro" id="IPR003598">
    <property type="entry name" value="Ig_sub2"/>
</dbReference>
<keyword evidence="3 8" id="KW-0245">EGF-like domain</keyword>
<dbReference type="PROSITE" id="PS01186">
    <property type="entry name" value="EGF_2"/>
    <property type="match status" value="5"/>
</dbReference>
<dbReference type="EnsemblMetazoa" id="Aqu2.1.28177_001">
    <property type="protein sequence ID" value="Aqu2.1.28177_001"/>
    <property type="gene ID" value="Aqu2.1.28177"/>
</dbReference>
<keyword evidence="9" id="KW-0768">Sushi</keyword>
<feature type="domain" description="BPTI/Kunitz inhibitor" evidence="13">
    <location>
        <begin position="2453"/>
        <end position="2503"/>
    </location>
</feature>
<comment type="subcellular location">
    <subcellularLocation>
        <location evidence="1">Secreted</location>
    </subcellularLocation>
</comment>
<evidence type="ECO:0000256" key="10">
    <source>
        <dbReference type="SAM" id="Coils"/>
    </source>
</evidence>
<dbReference type="PANTHER" id="PTHR47333:SF4">
    <property type="entry name" value="EGF-LIKE DOMAIN-CONTAINING PROTEIN"/>
    <property type="match status" value="1"/>
</dbReference>
<dbReference type="Gene3D" id="2.60.40.10">
    <property type="entry name" value="Immunoglobulins"/>
    <property type="match status" value="2"/>
</dbReference>
<dbReference type="SMART" id="SM00181">
    <property type="entry name" value="EGF"/>
    <property type="match status" value="9"/>
</dbReference>
<feature type="domain" description="EGF-like" evidence="12">
    <location>
        <begin position="500"/>
        <end position="531"/>
    </location>
</feature>
<dbReference type="InterPro" id="IPR007110">
    <property type="entry name" value="Ig-like_dom"/>
</dbReference>
<dbReference type="InterPro" id="IPR052080">
    <property type="entry name" value="vWF_C/EGF_Fibrillin"/>
</dbReference>
<evidence type="ECO:0000256" key="3">
    <source>
        <dbReference type="ARBA" id="ARBA00022536"/>
    </source>
</evidence>
<dbReference type="CDD" id="cd00033">
    <property type="entry name" value="CCP"/>
    <property type="match status" value="1"/>
</dbReference>
<dbReference type="PROSITE" id="PS50279">
    <property type="entry name" value="BPTI_KUNITZ_2"/>
    <property type="match status" value="4"/>
</dbReference>
<dbReference type="Gene3D" id="4.10.410.10">
    <property type="entry name" value="Pancreatic trypsin inhibitor Kunitz domain"/>
    <property type="match status" value="4"/>
</dbReference>
<feature type="domain" description="Sushi" evidence="15">
    <location>
        <begin position="738"/>
        <end position="798"/>
    </location>
</feature>
<dbReference type="CDD" id="cd19941">
    <property type="entry name" value="TIL"/>
    <property type="match status" value="3"/>
</dbReference>
<dbReference type="OrthoDB" id="10268124at2759"/>
<dbReference type="FunFam" id="2.10.25.10:FF:000240">
    <property type="entry name" value="Vitamin K-dependent protein S"/>
    <property type="match status" value="1"/>
</dbReference>
<dbReference type="Pfam" id="PF01826">
    <property type="entry name" value="TIL"/>
    <property type="match status" value="1"/>
</dbReference>
<dbReference type="FunFam" id="2.10.25.10:FF:000005">
    <property type="entry name" value="Fibrillin 2"/>
    <property type="match status" value="1"/>
</dbReference>
<dbReference type="PROSITE" id="PS50835">
    <property type="entry name" value="IG_LIKE"/>
    <property type="match status" value="2"/>
</dbReference>
<dbReference type="CDD" id="cd00054">
    <property type="entry name" value="EGF_CA"/>
    <property type="match status" value="4"/>
</dbReference>
<dbReference type="InterPro" id="IPR018097">
    <property type="entry name" value="EGF_Ca-bd_CS"/>
</dbReference>
<dbReference type="SUPFAM" id="SSF57184">
    <property type="entry name" value="Growth factor receptor domain"/>
    <property type="match status" value="2"/>
</dbReference>
<proteinExistence type="predicted"/>
<feature type="domain" description="BPTI/Kunitz inhibitor" evidence="13">
    <location>
        <begin position="2616"/>
        <end position="2666"/>
    </location>
</feature>
<feature type="domain" description="EGF-like" evidence="12">
    <location>
        <begin position="613"/>
        <end position="652"/>
    </location>
</feature>
<dbReference type="PROSITE" id="PS01187">
    <property type="entry name" value="EGF_CA"/>
    <property type="match status" value="1"/>
</dbReference>
<dbReference type="InterPro" id="IPR009030">
    <property type="entry name" value="Growth_fac_rcpt_cys_sf"/>
</dbReference>
<keyword evidence="7" id="KW-0325">Glycoprotein</keyword>
<feature type="domain" description="Ig-like" evidence="14">
    <location>
        <begin position="2092"/>
        <end position="2178"/>
    </location>
</feature>
<feature type="domain" description="EGF-like" evidence="12">
    <location>
        <begin position="533"/>
        <end position="572"/>
    </location>
</feature>
<dbReference type="InterPro" id="IPR036880">
    <property type="entry name" value="Kunitz_BPTI_sf"/>
</dbReference>
<dbReference type="Gene3D" id="2.10.25.10">
    <property type="entry name" value="Laminin"/>
    <property type="match status" value="9"/>
</dbReference>
<dbReference type="InterPro" id="IPR035234">
    <property type="entry name" value="IgGFc-bd_N"/>
</dbReference>
<feature type="disulfide bond" evidence="8">
    <location>
        <begin position="521"/>
        <end position="530"/>
    </location>
</feature>
<feature type="disulfide bond" evidence="8">
    <location>
        <begin position="537"/>
        <end position="547"/>
    </location>
</feature>
<dbReference type="InterPro" id="IPR002919">
    <property type="entry name" value="TIL_dom"/>
</dbReference>
<evidence type="ECO:0000256" key="9">
    <source>
        <dbReference type="PROSITE-ProRule" id="PRU00302"/>
    </source>
</evidence>
<dbReference type="Pfam" id="PF17517">
    <property type="entry name" value="IgGFc_binding"/>
    <property type="match status" value="1"/>
</dbReference>
<organism evidence="16">
    <name type="scientific">Amphimedon queenslandica</name>
    <name type="common">Sponge</name>
    <dbReference type="NCBI Taxonomy" id="400682"/>
    <lineage>
        <taxon>Eukaryota</taxon>
        <taxon>Metazoa</taxon>
        <taxon>Porifera</taxon>
        <taxon>Demospongiae</taxon>
        <taxon>Heteroscleromorpha</taxon>
        <taxon>Haplosclerida</taxon>
        <taxon>Niphatidae</taxon>
        <taxon>Amphimedon</taxon>
    </lineage>
</organism>
<dbReference type="PROSITE" id="PS50026">
    <property type="entry name" value="EGF_3"/>
    <property type="match status" value="5"/>
</dbReference>
<feature type="coiled-coil region" evidence="10">
    <location>
        <begin position="2273"/>
        <end position="2300"/>
    </location>
</feature>
<dbReference type="SUPFAM" id="SSF57362">
    <property type="entry name" value="BPTI-like"/>
    <property type="match status" value="4"/>
</dbReference>
<dbReference type="SMART" id="SM00409">
    <property type="entry name" value="IG"/>
    <property type="match status" value="2"/>
</dbReference>
<evidence type="ECO:0000256" key="4">
    <source>
        <dbReference type="ARBA" id="ARBA00022729"/>
    </source>
</evidence>
<feature type="domain" description="BPTI/Kunitz inhibitor" evidence="13">
    <location>
        <begin position="2721"/>
        <end position="2771"/>
    </location>
</feature>
<evidence type="ECO:0000259" key="14">
    <source>
        <dbReference type="PROSITE" id="PS50835"/>
    </source>
</evidence>
<keyword evidence="5" id="KW-0677">Repeat</keyword>
<dbReference type="InParanoid" id="A0A1X7UL66"/>
<keyword evidence="2" id="KW-0964">Secreted</keyword>
<feature type="domain" description="EGF-like" evidence="12">
    <location>
        <begin position="693"/>
        <end position="736"/>
    </location>
</feature>
<dbReference type="PROSITE" id="PS50923">
    <property type="entry name" value="SUSHI"/>
    <property type="match status" value="1"/>
</dbReference>
<dbReference type="GO" id="GO:0005576">
    <property type="term" value="C:extracellular region"/>
    <property type="evidence" value="ECO:0007669"/>
    <property type="project" value="UniProtKB-SubCell"/>
</dbReference>
<feature type="coiled-coil region" evidence="10">
    <location>
        <begin position="1426"/>
        <end position="1463"/>
    </location>
</feature>
<dbReference type="PROSITE" id="PS00022">
    <property type="entry name" value="EGF_1"/>
    <property type="match status" value="1"/>
</dbReference>
<dbReference type="GO" id="GO:0004867">
    <property type="term" value="F:serine-type endopeptidase inhibitor activity"/>
    <property type="evidence" value="ECO:0007669"/>
    <property type="project" value="InterPro"/>
</dbReference>
<dbReference type="CDD" id="cd00109">
    <property type="entry name" value="Kunitz-type"/>
    <property type="match status" value="3"/>
</dbReference>
<evidence type="ECO:0000259" key="15">
    <source>
        <dbReference type="PROSITE" id="PS50923"/>
    </source>
</evidence>
<dbReference type="SUPFAM" id="SSF57567">
    <property type="entry name" value="Serine protease inhibitors"/>
    <property type="match status" value="3"/>
</dbReference>